<dbReference type="InterPro" id="IPR058037">
    <property type="entry name" value="BREX_BrxC_helical"/>
</dbReference>
<name>A0A5B8TF48_9LACO</name>
<dbReference type="NCBIfam" id="NF033441">
    <property type="entry name" value="BREX_BrxC"/>
    <property type="match status" value="1"/>
</dbReference>
<evidence type="ECO:0000256" key="1">
    <source>
        <dbReference type="SAM" id="MobiDB-lite"/>
    </source>
</evidence>
<feature type="domain" description="Probable ATP-binding protein BrxC winged helix-turn-helix" evidence="2">
    <location>
        <begin position="741"/>
        <end position="864"/>
    </location>
</feature>
<evidence type="ECO:0000259" key="3">
    <source>
        <dbReference type="Pfam" id="PF25792"/>
    </source>
</evidence>
<evidence type="ECO:0000313" key="5">
    <source>
        <dbReference type="EMBL" id="QEA52488.1"/>
    </source>
</evidence>
<organism evidence="5 6">
    <name type="scientific">Loigolactobacillus coryniformis</name>
    <dbReference type="NCBI Taxonomy" id="1610"/>
    <lineage>
        <taxon>Bacteria</taxon>
        <taxon>Bacillati</taxon>
        <taxon>Bacillota</taxon>
        <taxon>Bacilli</taxon>
        <taxon>Lactobacillales</taxon>
        <taxon>Lactobacillaceae</taxon>
        <taxon>Loigolactobacillus</taxon>
    </lineage>
</organism>
<dbReference type="Pfam" id="PF25796">
    <property type="entry name" value="BREX_BrxC_4th"/>
    <property type="match status" value="1"/>
</dbReference>
<feature type="domain" description="Probable ATP-binding protein BrxC alpha-helical" evidence="3">
    <location>
        <begin position="872"/>
        <end position="993"/>
    </location>
</feature>
<feature type="region of interest" description="Disordered" evidence="1">
    <location>
        <begin position="1127"/>
        <end position="1154"/>
    </location>
</feature>
<accession>A0A5B8TF48</accession>
<dbReference type="InterPro" id="IPR058036">
    <property type="entry name" value="BREX_BrxC_4th"/>
</dbReference>
<dbReference type="Proteomes" id="UP000321772">
    <property type="component" value="Chromosome"/>
</dbReference>
<sequence>MEIKQLFKKPIEREIEGVIKIGQGNVDHTFQELDEYVITDEIEQYLATFFAAYDHSLAQSTDQIGVWISGFFGSGKSHFLKILSYLLRQDLQVESKRPLDFFTDKLTHNPKLLAQMQKALTVPNDVALFNIESKSEADSMQQKSAVVKVFNKVFNEMRGFSGANAWIAEMEETLANKGQYVAFKQAFATQADGLSWEEGRDEIFYNEDAAIAALAEATDMSEESARHFMEAGESSYSISDESFAKRVQKYVAQQPANYHLVFMADEMGQYISENGQLMLDLQMVVEDLAQYCHGQVWVVVTSQQDIDSLKKGGMSSNDFSKIQGRFNTRLPLSSANADEVIKKRLLTKTMAAVTELEPIYTANEAILKNKITFTNDTAQMQSFTDQTEFVATYPFIPYQFNLLQKVFTGIREHGSAGKHLANGERNLLSAVQSAAISYEQAKTDILVPFDVFYKNIEDVLEHSVRLPIIQAENNAKLTQFDIKVLKLLFLIRYVKEIPANIDNLTTLLIDHIDEETLTLKETIQKSVTRLEKEFLIQRRGSEYVFLTNDEQDINREIQNVIVSNNDVVKYLGETIFTDILQLKQYRYQPFAKQPGLNYNFELNQWIDSVPIKTVRSALTLQIISPNNLEVAGDEMAAAQSLEAGKVIVMLPEQGTYMDDIMNFKRIDQYLREPNHNQTDIYADILNHKSRERTALSVDIKTQVEAALADAKVFINGAAVKASGGSLINLALKQLIEVTYNKITYVTHNYDREDLAALFSTQGDLLSAQATDPNHLATEAIFNDIEQRAARHIRVSLRELVESFTKIPFGWQETTILASLIRLLNDEKIQLRVQTERLIPEDNLTHFISLITRPREQEKIVVERRVLIQERYVKAANELMKEMYNKTLTQVKDDERMTELQDQLRHTATELDNLQRQYAGHNQYPGEQNIIAELQILKSLIDQRDANQFFERVFKQQDELLELNDDNELVKQFFANQVDIFNAALIVNTKYQRDRDYLTTAAAKQSGQRIAEILGFAEPYGLIKELPELVKTYKEAIFAEIEMAAAPIKQELANDQTNMAATLTNAELRQKIQPQIERQYRDLNRQLDNAGTIADVRGVMADKDITKGRFITLINKTQQEITARVIQPLPPKPTADSTSSDGAAKIAETSPKPQVAPKAKILARNAILPKQQVVIHDEAELDTYLAKVRQHLQQELKGVDELRIM</sequence>
<gene>
    <name evidence="5" type="primary">brxC</name>
    <name evidence="5" type="ORF">FGL77_03560</name>
</gene>
<dbReference type="AlphaFoldDB" id="A0A5B8TF48"/>
<dbReference type="InterPro" id="IPR047679">
    <property type="entry name" value="BREX_BrxC"/>
</dbReference>
<dbReference type="InterPro" id="IPR058038">
    <property type="entry name" value="BREX_BrxC_wHTH"/>
</dbReference>
<dbReference type="EMBL" id="CP042392">
    <property type="protein sequence ID" value="QEA52488.1"/>
    <property type="molecule type" value="Genomic_DNA"/>
</dbReference>
<feature type="domain" description="Probable ATP-binding protein BrxC 4th six-stranded beta-sheet" evidence="4">
    <location>
        <begin position="562"/>
        <end position="725"/>
    </location>
</feature>
<reference evidence="5 6" key="1">
    <citation type="submission" date="2019-06" db="EMBL/GenBank/DDBJ databases">
        <title>Genome analyses of bacteria isolated from kimchi.</title>
        <authorList>
            <person name="Lee S."/>
            <person name="Ahn S."/>
            <person name="Roh S."/>
        </authorList>
    </citation>
    <scope>NUCLEOTIDE SEQUENCE [LARGE SCALE GENOMIC DNA]</scope>
    <source>
        <strain evidence="5 6">CBA3616</strain>
    </source>
</reference>
<dbReference type="Pfam" id="PF25791">
    <property type="entry name" value="WHD_BREX_BrxC"/>
    <property type="match status" value="1"/>
</dbReference>
<dbReference type="Pfam" id="PF25792">
    <property type="entry name" value="BREX_BrxC_helical"/>
    <property type="match status" value="1"/>
</dbReference>
<evidence type="ECO:0000259" key="4">
    <source>
        <dbReference type="Pfam" id="PF25796"/>
    </source>
</evidence>
<protein>
    <submittedName>
        <fullName evidence="5">BREX system P-loop protein BrxC</fullName>
    </submittedName>
</protein>
<evidence type="ECO:0000259" key="2">
    <source>
        <dbReference type="Pfam" id="PF25791"/>
    </source>
</evidence>
<evidence type="ECO:0000313" key="6">
    <source>
        <dbReference type="Proteomes" id="UP000321772"/>
    </source>
</evidence>
<proteinExistence type="predicted"/>
<dbReference type="RefSeq" id="WP_146988326.1">
    <property type="nucleotide sequence ID" value="NZ_CP042392.1"/>
</dbReference>